<dbReference type="PANTHER" id="PTHR30154">
    <property type="entry name" value="LEUCINE-RESPONSIVE REGULATORY PROTEIN"/>
    <property type="match status" value="1"/>
</dbReference>
<dbReference type="GO" id="GO:0043565">
    <property type="term" value="F:sequence-specific DNA binding"/>
    <property type="evidence" value="ECO:0007669"/>
    <property type="project" value="InterPro"/>
</dbReference>
<keyword evidence="3" id="KW-0804">Transcription</keyword>
<accession>A0A0R0ANS4</accession>
<evidence type="ECO:0000256" key="2">
    <source>
        <dbReference type="ARBA" id="ARBA00023125"/>
    </source>
</evidence>
<dbReference type="InterPro" id="IPR036390">
    <property type="entry name" value="WH_DNA-bd_sf"/>
</dbReference>
<dbReference type="SUPFAM" id="SSF46785">
    <property type="entry name" value="Winged helix' DNA-binding domain"/>
    <property type="match status" value="1"/>
</dbReference>
<name>A0A0R0ANS4_9GAMM</name>
<dbReference type="GO" id="GO:0043200">
    <property type="term" value="P:response to amino acid"/>
    <property type="evidence" value="ECO:0007669"/>
    <property type="project" value="TreeGrafter"/>
</dbReference>
<reference evidence="5 6" key="1">
    <citation type="submission" date="2015-10" db="EMBL/GenBank/DDBJ databases">
        <title>Genome sequencing and analysis of members of genus Stenotrophomonas.</title>
        <authorList>
            <person name="Patil P.P."/>
            <person name="Midha S."/>
            <person name="Patil P.B."/>
        </authorList>
    </citation>
    <scope>NUCLEOTIDE SEQUENCE [LARGE SCALE GENOMIC DNA]</scope>
    <source>
        <strain evidence="5 6">JCM 16536</strain>
    </source>
</reference>
<dbReference type="PRINTS" id="PR00033">
    <property type="entry name" value="HTHASNC"/>
</dbReference>
<dbReference type="OrthoDB" id="166264at2"/>
<dbReference type="InterPro" id="IPR019888">
    <property type="entry name" value="Tscrpt_reg_AsnC-like"/>
</dbReference>
<keyword evidence="1" id="KW-0805">Transcription regulation</keyword>
<evidence type="ECO:0000256" key="1">
    <source>
        <dbReference type="ARBA" id="ARBA00023015"/>
    </source>
</evidence>
<comment type="caution">
    <text evidence="5">The sequence shown here is derived from an EMBL/GenBank/DDBJ whole genome shotgun (WGS) entry which is preliminary data.</text>
</comment>
<proteinExistence type="predicted"/>
<keyword evidence="6" id="KW-1185">Reference proteome</keyword>
<dbReference type="GO" id="GO:0005829">
    <property type="term" value="C:cytosol"/>
    <property type="evidence" value="ECO:0007669"/>
    <property type="project" value="TreeGrafter"/>
</dbReference>
<dbReference type="Gene3D" id="1.10.10.10">
    <property type="entry name" value="Winged helix-like DNA-binding domain superfamily/Winged helix DNA-binding domain"/>
    <property type="match status" value="1"/>
</dbReference>
<dbReference type="SMART" id="SM00344">
    <property type="entry name" value="HTH_ASNC"/>
    <property type="match status" value="1"/>
</dbReference>
<dbReference type="InterPro" id="IPR019887">
    <property type="entry name" value="Tscrpt_reg_AsnC/Lrp_C"/>
</dbReference>
<dbReference type="InterPro" id="IPR000485">
    <property type="entry name" value="AsnC-type_HTH_dom"/>
</dbReference>
<evidence type="ECO:0000256" key="3">
    <source>
        <dbReference type="ARBA" id="ARBA00023163"/>
    </source>
</evidence>
<feature type="domain" description="HTH asnC-type" evidence="4">
    <location>
        <begin position="7"/>
        <end position="68"/>
    </location>
</feature>
<dbReference type="RefSeq" id="WP_057643940.1">
    <property type="nucleotide sequence ID" value="NZ_LLXU01000050.1"/>
</dbReference>
<dbReference type="InterPro" id="IPR011008">
    <property type="entry name" value="Dimeric_a/b-barrel"/>
</dbReference>
<dbReference type="PROSITE" id="PS00519">
    <property type="entry name" value="HTH_ASNC_1"/>
    <property type="match status" value="1"/>
</dbReference>
<evidence type="ECO:0000259" key="4">
    <source>
        <dbReference type="PROSITE" id="PS50956"/>
    </source>
</evidence>
<keyword evidence="2" id="KW-0238">DNA-binding</keyword>
<dbReference type="PANTHER" id="PTHR30154:SF46">
    <property type="entry name" value="TRANSCRIPTIONAL REGULATORY PROTEIN"/>
    <property type="match status" value="1"/>
</dbReference>
<sequence>MSESIALDRTDLRLLALLQQQGRLPNSELAQQVNLSPSACLRRVQRLEAAGVISGYGARLDPRALGLGLQAFVRVQLQKHGQESVAHFADSVQDWDEVVTCHALTGDMDYLLHVVVRDLEHFSHFLLDRLLNAAGVGDVNSSFVLRTVKERHGLPLR</sequence>
<dbReference type="AlphaFoldDB" id="A0A0R0ANS4"/>
<dbReference type="STRING" id="676599.ARC20_04100"/>
<dbReference type="PROSITE" id="PS50956">
    <property type="entry name" value="HTH_ASNC_2"/>
    <property type="match status" value="1"/>
</dbReference>
<dbReference type="Pfam" id="PF13412">
    <property type="entry name" value="HTH_24"/>
    <property type="match status" value="1"/>
</dbReference>
<gene>
    <name evidence="5" type="ORF">ARC20_04100</name>
</gene>
<dbReference type="Gene3D" id="3.30.70.920">
    <property type="match status" value="1"/>
</dbReference>
<dbReference type="InterPro" id="IPR036388">
    <property type="entry name" value="WH-like_DNA-bd_sf"/>
</dbReference>
<dbReference type="Proteomes" id="UP000051802">
    <property type="component" value="Unassembled WGS sequence"/>
</dbReference>
<dbReference type="SUPFAM" id="SSF54909">
    <property type="entry name" value="Dimeric alpha+beta barrel"/>
    <property type="match status" value="1"/>
</dbReference>
<protein>
    <submittedName>
        <fullName evidence="5">AsnC family transcriptional regulator</fullName>
    </submittedName>
</protein>
<evidence type="ECO:0000313" key="5">
    <source>
        <dbReference type="EMBL" id="KRG46863.1"/>
    </source>
</evidence>
<evidence type="ECO:0000313" key="6">
    <source>
        <dbReference type="Proteomes" id="UP000051802"/>
    </source>
</evidence>
<dbReference type="InterPro" id="IPR019885">
    <property type="entry name" value="Tscrpt_reg_HTH_AsnC-type_CS"/>
</dbReference>
<organism evidence="5 6">
    <name type="scientific">Stenotrophomonas panacihumi</name>
    <dbReference type="NCBI Taxonomy" id="676599"/>
    <lineage>
        <taxon>Bacteria</taxon>
        <taxon>Pseudomonadati</taxon>
        <taxon>Pseudomonadota</taxon>
        <taxon>Gammaproteobacteria</taxon>
        <taxon>Lysobacterales</taxon>
        <taxon>Lysobacteraceae</taxon>
        <taxon>Stenotrophomonas</taxon>
    </lineage>
</organism>
<dbReference type="FunFam" id="3.30.70.920:FF:000008">
    <property type="entry name" value="Transcriptional regulator, AsnC family"/>
    <property type="match status" value="1"/>
</dbReference>
<dbReference type="EMBL" id="LLXU01000050">
    <property type="protein sequence ID" value="KRG46863.1"/>
    <property type="molecule type" value="Genomic_DNA"/>
</dbReference>
<dbReference type="Pfam" id="PF01037">
    <property type="entry name" value="AsnC_trans_reg"/>
    <property type="match status" value="1"/>
</dbReference>